<dbReference type="Gene3D" id="2.60.120.10">
    <property type="entry name" value="Jelly Rolls"/>
    <property type="match status" value="1"/>
</dbReference>
<dbReference type="GO" id="GO:0003700">
    <property type="term" value="F:DNA-binding transcription factor activity"/>
    <property type="evidence" value="ECO:0007669"/>
    <property type="project" value="InterPro"/>
</dbReference>
<dbReference type="OrthoDB" id="2585681at2"/>
<dbReference type="InterPro" id="IPR003313">
    <property type="entry name" value="AraC-bd"/>
</dbReference>
<dbReference type="PROSITE" id="PS01124">
    <property type="entry name" value="HTH_ARAC_FAMILY_2"/>
    <property type="match status" value="1"/>
</dbReference>
<feature type="domain" description="HTH araC/xylS-type" evidence="4">
    <location>
        <begin position="189"/>
        <end position="287"/>
    </location>
</feature>
<dbReference type="PRINTS" id="PR00032">
    <property type="entry name" value="HTHARAC"/>
</dbReference>
<protein>
    <submittedName>
        <fullName evidence="5">AraC family transcriptional regulator</fullName>
    </submittedName>
</protein>
<evidence type="ECO:0000259" key="4">
    <source>
        <dbReference type="PROSITE" id="PS01124"/>
    </source>
</evidence>
<dbReference type="Pfam" id="PF12833">
    <property type="entry name" value="HTH_18"/>
    <property type="match status" value="1"/>
</dbReference>
<dbReference type="PANTHER" id="PTHR43280:SF32">
    <property type="entry name" value="TRANSCRIPTIONAL REGULATORY PROTEIN"/>
    <property type="match status" value="1"/>
</dbReference>
<evidence type="ECO:0000256" key="3">
    <source>
        <dbReference type="ARBA" id="ARBA00023163"/>
    </source>
</evidence>
<dbReference type="SUPFAM" id="SSF46689">
    <property type="entry name" value="Homeodomain-like"/>
    <property type="match status" value="1"/>
</dbReference>
<dbReference type="Gene3D" id="1.10.10.60">
    <property type="entry name" value="Homeodomain-like"/>
    <property type="match status" value="1"/>
</dbReference>
<evidence type="ECO:0000313" key="5">
    <source>
        <dbReference type="EMBL" id="RBQ09032.1"/>
    </source>
</evidence>
<name>A0A366L7B9_9SPHI</name>
<evidence type="ECO:0000313" key="6">
    <source>
        <dbReference type="Proteomes" id="UP000252081"/>
    </source>
</evidence>
<evidence type="ECO:0000256" key="2">
    <source>
        <dbReference type="ARBA" id="ARBA00023125"/>
    </source>
</evidence>
<proteinExistence type="predicted"/>
<evidence type="ECO:0000256" key="1">
    <source>
        <dbReference type="ARBA" id="ARBA00023015"/>
    </source>
</evidence>
<dbReference type="InterPro" id="IPR009057">
    <property type="entry name" value="Homeodomain-like_sf"/>
</dbReference>
<comment type="caution">
    <text evidence="5">The sequence shown here is derived from an EMBL/GenBank/DDBJ whole genome shotgun (WGS) entry which is preliminary data.</text>
</comment>
<gene>
    <name evidence="5" type="ORF">DRW42_07470</name>
</gene>
<dbReference type="InterPro" id="IPR014710">
    <property type="entry name" value="RmlC-like_jellyroll"/>
</dbReference>
<dbReference type="AlphaFoldDB" id="A0A366L7B9"/>
<dbReference type="SMART" id="SM00342">
    <property type="entry name" value="HTH_ARAC"/>
    <property type="match status" value="1"/>
</dbReference>
<organism evidence="5 6">
    <name type="scientific">Pedobacter miscanthi</name>
    <dbReference type="NCBI Taxonomy" id="2259170"/>
    <lineage>
        <taxon>Bacteria</taxon>
        <taxon>Pseudomonadati</taxon>
        <taxon>Bacteroidota</taxon>
        <taxon>Sphingobacteriia</taxon>
        <taxon>Sphingobacteriales</taxon>
        <taxon>Sphingobacteriaceae</taxon>
        <taxon>Pedobacter</taxon>
    </lineage>
</organism>
<reference evidence="5 6" key="1">
    <citation type="submission" date="2018-07" db="EMBL/GenBank/DDBJ databases">
        <title>A draft genome of a endophytic bacteria, a new species of Pedobacter.</title>
        <authorList>
            <person name="Zhang Z.D."/>
            <person name="Chen Z.J."/>
        </authorList>
    </citation>
    <scope>NUCLEOTIDE SEQUENCE [LARGE SCALE GENOMIC DNA]</scope>
    <source>
        <strain evidence="5 6">RS10</strain>
    </source>
</reference>
<dbReference type="Proteomes" id="UP000252081">
    <property type="component" value="Unassembled WGS sequence"/>
</dbReference>
<keyword evidence="3" id="KW-0804">Transcription</keyword>
<dbReference type="PANTHER" id="PTHR43280">
    <property type="entry name" value="ARAC-FAMILY TRANSCRIPTIONAL REGULATOR"/>
    <property type="match status" value="1"/>
</dbReference>
<dbReference type="Pfam" id="PF02311">
    <property type="entry name" value="AraC_binding"/>
    <property type="match status" value="1"/>
</dbReference>
<dbReference type="SUPFAM" id="SSF51215">
    <property type="entry name" value="Regulatory protein AraC"/>
    <property type="match status" value="1"/>
</dbReference>
<accession>A0A366L7B9</accession>
<keyword evidence="6" id="KW-1185">Reference proteome</keyword>
<dbReference type="GO" id="GO:0043565">
    <property type="term" value="F:sequence-specific DNA binding"/>
    <property type="evidence" value="ECO:0007669"/>
    <property type="project" value="InterPro"/>
</dbReference>
<keyword evidence="1" id="KW-0805">Transcription regulation</keyword>
<dbReference type="InterPro" id="IPR037923">
    <property type="entry name" value="HTH-like"/>
</dbReference>
<dbReference type="EMBL" id="QNQU01000005">
    <property type="protein sequence ID" value="RBQ09032.1"/>
    <property type="molecule type" value="Genomic_DNA"/>
</dbReference>
<dbReference type="InterPro" id="IPR020449">
    <property type="entry name" value="Tscrpt_reg_AraC-type_HTH"/>
</dbReference>
<dbReference type="RefSeq" id="WP_113948206.1">
    <property type="nucleotide sequence ID" value="NZ_QNQU01000005.1"/>
</dbReference>
<keyword evidence="2" id="KW-0238">DNA-binding</keyword>
<sequence length="290" mass="33861">MKELIPILDSCTLTDNKKADILVDRLQHYLDKHQNLVFPHRHKFYHFLFFTAGSGSHSIDFNTYKIVPGQIYFMSPGQVHTWEFNEDTDGYIVNFEKDFFQSFLLKPDYLENFSFFTGVDQANVKNLSPDMKNEVEQICKRLYAQVNNPTGHNADFQKVLLLSLLMLVEEHRPVVQSPAFQTHNMVVLRNFQNLVEEHYLLKRLPKEYAEMLHLTPNHLNAICKELIGTQAGEVIRERILLEAKRLLVSGEVNISQIANELNFNDNSYFTKFFKKYTGLTPDQFKKEHLA</sequence>
<dbReference type="InterPro" id="IPR018060">
    <property type="entry name" value="HTH_AraC"/>
</dbReference>